<gene>
    <name evidence="1" type="ORF">FDG29_07550</name>
</gene>
<sequence>MKKKSIKTLIVGLVSLTLISFSTVTAFAANLSDIICSYSPKAVHITNDYNLKDYLSNSSKNSLNIADYAKSNYVLKYSEPIDVTRTSMAIEIIGHVYPDKIAKYLPFGLGNIITKHTSIIDIGEKSVDSNRWIWDSIAAVIGDNFDNSRRANSRSVNSLKFKMNTEQHVDEIIKNPKNKNLKLNKDIMIKVQKDIDNNTIDPILLKAIEN</sequence>
<evidence type="ECO:0000313" key="1">
    <source>
        <dbReference type="EMBL" id="NFV16013.1"/>
    </source>
</evidence>
<accession>A0A6G4HSR2</accession>
<reference evidence="1" key="1">
    <citation type="submission" date="2019-04" db="EMBL/GenBank/DDBJ databases">
        <title>Genome sequencing of Clostridium botulinum Groups I-IV and Clostridium butyricum.</title>
        <authorList>
            <person name="Brunt J."/>
            <person name="Van Vliet A.H.M."/>
            <person name="Stringer S.C."/>
            <person name="Carter A.T."/>
            <person name="Peck M.W."/>
        </authorList>
    </citation>
    <scope>NUCLEOTIDE SEQUENCE</scope>
    <source>
        <strain evidence="1">751/1</strain>
    </source>
</reference>
<dbReference type="RefSeq" id="WP_134790536.1">
    <property type="nucleotide sequence ID" value="NZ_JACBCU010000001.1"/>
</dbReference>
<dbReference type="EMBL" id="SXEU01000002">
    <property type="protein sequence ID" value="NFV16013.1"/>
    <property type="molecule type" value="Genomic_DNA"/>
</dbReference>
<organism evidence="1">
    <name type="scientific">Clostridium botulinum</name>
    <dbReference type="NCBI Taxonomy" id="1491"/>
    <lineage>
        <taxon>Bacteria</taxon>
        <taxon>Bacillati</taxon>
        <taxon>Bacillota</taxon>
        <taxon>Clostridia</taxon>
        <taxon>Eubacteriales</taxon>
        <taxon>Clostridiaceae</taxon>
        <taxon>Clostridium</taxon>
    </lineage>
</organism>
<protein>
    <submittedName>
        <fullName evidence="1">Uncharacterized protein</fullName>
    </submittedName>
</protein>
<dbReference type="AlphaFoldDB" id="A0A6G4HSR2"/>
<name>A0A6G4HSR2_CLOBO</name>
<comment type="caution">
    <text evidence="1">The sequence shown here is derived from an EMBL/GenBank/DDBJ whole genome shotgun (WGS) entry which is preliminary data.</text>
</comment>
<proteinExistence type="predicted"/>